<evidence type="ECO:0000313" key="4">
    <source>
        <dbReference type="EMBL" id="QSS62276.1"/>
    </source>
</evidence>
<dbReference type="InterPro" id="IPR036869">
    <property type="entry name" value="J_dom_sf"/>
</dbReference>
<evidence type="ECO:0000256" key="2">
    <source>
        <dbReference type="SAM" id="Phobius"/>
    </source>
</evidence>
<organism evidence="4 5">
    <name type="scientific">Ajellomyces capsulatus</name>
    <name type="common">Darling's disease fungus</name>
    <name type="synonym">Histoplasma capsulatum</name>
    <dbReference type="NCBI Taxonomy" id="5037"/>
    <lineage>
        <taxon>Eukaryota</taxon>
        <taxon>Fungi</taxon>
        <taxon>Dikarya</taxon>
        <taxon>Ascomycota</taxon>
        <taxon>Pezizomycotina</taxon>
        <taxon>Eurotiomycetes</taxon>
        <taxon>Eurotiomycetidae</taxon>
        <taxon>Onygenales</taxon>
        <taxon>Ajellomycetaceae</taxon>
        <taxon>Histoplasma</taxon>
    </lineage>
</organism>
<keyword evidence="2" id="KW-0472">Membrane</keyword>
<dbReference type="EMBL" id="CP069111">
    <property type="protein sequence ID" value="QSS62276.1"/>
    <property type="molecule type" value="Genomic_DNA"/>
</dbReference>
<dbReference type="OrthoDB" id="442087at2759"/>
<dbReference type="AlphaFoldDB" id="A0A8A1M6Z2"/>
<dbReference type="PANTHER" id="PTHR24074">
    <property type="entry name" value="CO-CHAPERONE PROTEIN DJLA"/>
    <property type="match status" value="1"/>
</dbReference>
<dbReference type="Proteomes" id="UP000663671">
    <property type="component" value="Chromosome 5"/>
</dbReference>
<proteinExistence type="predicted"/>
<dbReference type="Gene3D" id="1.10.287.110">
    <property type="entry name" value="DnaJ domain"/>
    <property type="match status" value="1"/>
</dbReference>
<feature type="region of interest" description="Disordered" evidence="1">
    <location>
        <begin position="150"/>
        <end position="178"/>
    </location>
</feature>
<dbReference type="InterPro" id="IPR050817">
    <property type="entry name" value="DjlA_DnaK_co-chaperone"/>
</dbReference>
<reference evidence="4" key="1">
    <citation type="submission" date="2021-01" db="EMBL/GenBank/DDBJ databases">
        <title>Chromosome-level genome assembly of a human fungal pathogen reveals clustering of transcriptionally co-regulated genes.</title>
        <authorList>
            <person name="Voorhies M."/>
            <person name="Cohen S."/>
            <person name="Shea T.P."/>
            <person name="Petrus S."/>
            <person name="Munoz J.F."/>
            <person name="Poplawski S."/>
            <person name="Goldman W.E."/>
            <person name="Michael T."/>
            <person name="Cuomo C.A."/>
            <person name="Sil A."/>
            <person name="Beyhan S."/>
        </authorList>
    </citation>
    <scope>NUCLEOTIDE SEQUENCE</scope>
    <source>
        <strain evidence="4">WU24</strain>
    </source>
</reference>
<dbReference type="Pfam" id="PF00226">
    <property type="entry name" value="DnaJ"/>
    <property type="match status" value="1"/>
</dbReference>
<evidence type="ECO:0000259" key="3">
    <source>
        <dbReference type="PROSITE" id="PS50076"/>
    </source>
</evidence>
<dbReference type="CDD" id="cd06257">
    <property type="entry name" value="DnaJ"/>
    <property type="match status" value="1"/>
</dbReference>
<keyword evidence="2" id="KW-1133">Transmembrane helix</keyword>
<name>A0A8A1M6Z2_AJECA</name>
<evidence type="ECO:0000313" key="5">
    <source>
        <dbReference type="Proteomes" id="UP000663671"/>
    </source>
</evidence>
<dbReference type="InterPro" id="IPR001623">
    <property type="entry name" value="DnaJ_domain"/>
</dbReference>
<dbReference type="PROSITE" id="PS50076">
    <property type="entry name" value="DNAJ_2"/>
    <property type="match status" value="1"/>
</dbReference>
<feature type="domain" description="J" evidence="3">
    <location>
        <begin position="81"/>
        <end position="151"/>
    </location>
</feature>
<dbReference type="PRINTS" id="PR00625">
    <property type="entry name" value="JDOMAIN"/>
</dbReference>
<gene>
    <name evidence="4" type="ORF">I7I51_04453</name>
</gene>
<sequence>MGGIEVKCPPSRGWLDVGSPTSLLFTGLSTGTQPEEHVEERLKAMPTLFTASIVALVKRSLPGCALMLSPEPTPRPLLQSNTHRIHLLYLCDLKLGSQRMRHGRAALKCHPDRVPSTSPERPAREAAFKKVNEAYYVLSDPARRRRYDLERCQQRRPDTPPPFSPGPATDTDTDTDTGSAFASRQFASVFEEMLREEGLAEDDGDAGHGGRTRPTGRFWAVVGGLSGAALGFIVANLAGAVAGAVAGNRLGAARDAKGKSVYEVFQALPAEDKARLLGELAARVLRSAVS</sequence>
<feature type="transmembrane region" description="Helical" evidence="2">
    <location>
        <begin position="218"/>
        <end position="247"/>
    </location>
</feature>
<keyword evidence="2" id="KW-0812">Transmembrane</keyword>
<evidence type="ECO:0000256" key="1">
    <source>
        <dbReference type="SAM" id="MobiDB-lite"/>
    </source>
</evidence>
<protein>
    <submittedName>
        <fullName evidence="4">DnaJ chaperone</fullName>
    </submittedName>
</protein>
<dbReference type="SUPFAM" id="SSF46565">
    <property type="entry name" value="Chaperone J-domain"/>
    <property type="match status" value="1"/>
</dbReference>
<accession>A0A8A1M6Z2</accession>
<dbReference type="VEuPathDB" id="FungiDB:I7I51_04453"/>